<feature type="compositionally biased region" description="Polar residues" evidence="1">
    <location>
        <begin position="121"/>
        <end position="153"/>
    </location>
</feature>
<comment type="caution">
    <text evidence="2">The sequence shown here is derived from an EMBL/GenBank/DDBJ whole genome shotgun (WGS) entry which is preliminary data.</text>
</comment>
<feature type="compositionally biased region" description="Polar residues" evidence="1">
    <location>
        <begin position="15"/>
        <end position="27"/>
    </location>
</feature>
<dbReference type="OrthoDB" id="3563165at2759"/>
<protein>
    <submittedName>
        <fullName evidence="2">Uncharacterized protein</fullName>
    </submittedName>
</protein>
<dbReference type="Proteomes" id="UP000566819">
    <property type="component" value="Unassembled WGS sequence"/>
</dbReference>
<keyword evidence="3" id="KW-1185">Reference proteome</keyword>
<reference evidence="2 3" key="1">
    <citation type="submission" date="2020-03" db="EMBL/GenBank/DDBJ databases">
        <title>Draft Genome Sequence of Cudoniella acicularis.</title>
        <authorList>
            <person name="Buettner E."/>
            <person name="Kellner H."/>
        </authorList>
    </citation>
    <scope>NUCLEOTIDE SEQUENCE [LARGE SCALE GENOMIC DNA]</scope>
    <source>
        <strain evidence="2 3">DSM 108380</strain>
    </source>
</reference>
<evidence type="ECO:0000313" key="2">
    <source>
        <dbReference type="EMBL" id="KAF4631655.1"/>
    </source>
</evidence>
<feature type="region of interest" description="Disordered" evidence="1">
    <location>
        <begin position="1"/>
        <end position="73"/>
    </location>
</feature>
<sequence>MAKKVDNGTRGGSPADSTRSTEGSSQDPIILSDDESMGAESKTDYSDLSVDLRAKSDSNSPHVASSDNDSSIVDGAKLQLAADRLSLNVIKEAEDEGIDVFTKGDDNGDVDARSTKRSRPSAISYNNLASDSNVGVSELQDSQPNHAQSLQPG</sequence>
<proteinExistence type="predicted"/>
<dbReference type="EMBL" id="JAAMPI010000422">
    <property type="protein sequence ID" value="KAF4631655.1"/>
    <property type="molecule type" value="Genomic_DNA"/>
</dbReference>
<gene>
    <name evidence="2" type="ORF">G7Y89_g6479</name>
</gene>
<evidence type="ECO:0000256" key="1">
    <source>
        <dbReference type="SAM" id="MobiDB-lite"/>
    </source>
</evidence>
<accession>A0A8H4RKF2</accession>
<feature type="compositionally biased region" description="Polar residues" evidence="1">
    <location>
        <begin position="57"/>
        <end position="71"/>
    </location>
</feature>
<evidence type="ECO:0000313" key="3">
    <source>
        <dbReference type="Proteomes" id="UP000566819"/>
    </source>
</evidence>
<feature type="compositionally biased region" description="Basic and acidic residues" evidence="1">
    <location>
        <begin position="102"/>
        <end position="114"/>
    </location>
</feature>
<feature type="region of interest" description="Disordered" evidence="1">
    <location>
        <begin position="97"/>
        <end position="153"/>
    </location>
</feature>
<feature type="compositionally biased region" description="Basic and acidic residues" evidence="1">
    <location>
        <begin position="41"/>
        <end position="56"/>
    </location>
</feature>
<organism evidence="2 3">
    <name type="scientific">Cudoniella acicularis</name>
    <dbReference type="NCBI Taxonomy" id="354080"/>
    <lineage>
        <taxon>Eukaryota</taxon>
        <taxon>Fungi</taxon>
        <taxon>Dikarya</taxon>
        <taxon>Ascomycota</taxon>
        <taxon>Pezizomycotina</taxon>
        <taxon>Leotiomycetes</taxon>
        <taxon>Helotiales</taxon>
        <taxon>Tricladiaceae</taxon>
        <taxon>Cudoniella</taxon>
    </lineage>
</organism>
<dbReference type="AlphaFoldDB" id="A0A8H4RKF2"/>
<name>A0A8H4RKF2_9HELO</name>